<dbReference type="GO" id="GO:0004764">
    <property type="term" value="F:shikimate 3-dehydrogenase (NADP+) activity"/>
    <property type="evidence" value="ECO:0007669"/>
    <property type="project" value="UniProtKB-UniRule"/>
</dbReference>
<feature type="domain" description="SDH C-terminal" evidence="13">
    <location>
        <begin position="254"/>
        <end position="283"/>
    </location>
</feature>
<evidence type="ECO:0000259" key="11">
    <source>
        <dbReference type="Pfam" id="PF01488"/>
    </source>
</evidence>
<dbReference type="EMBL" id="JACRTL010000004">
    <property type="protein sequence ID" value="MBC8611154.1"/>
    <property type="molecule type" value="Genomic_DNA"/>
</dbReference>
<gene>
    <name evidence="10" type="primary">aroE</name>
    <name evidence="14" type="ORF">H8702_08510</name>
</gene>
<feature type="binding site" evidence="10">
    <location>
        <begin position="133"/>
        <end position="137"/>
    </location>
    <ligand>
        <name>NADP(+)</name>
        <dbReference type="ChEBI" id="CHEBI:58349"/>
    </ligand>
</feature>
<evidence type="ECO:0000256" key="10">
    <source>
        <dbReference type="HAMAP-Rule" id="MF_00222"/>
    </source>
</evidence>
<dbReference type="UniPathway" id="UPA00053">
    <property type="reaction ID" value="UER00087"/>
</dbReference>
<accession>A0A8J6TQG6</accession>
<evidence type="ECO:0000313" key="14">
    <source>
        <dbReference type="EMBL" id="MBC8611154.1"/>
    </source>
</evidence>
<feature type="binding site" evidence="10">
    <location>
        <position position="261"/>
    </location>
    <ligand>
        <name>shikimate</name>
        <dbReference type="ChEBI" id="CHEBI:36208"/>
    </ligand>
</feature>
<keyword evidence="15" id="KW-1185">Reference proteome</keyword>
<dbReference type="SUPFAM" id="SSF51735">
    <property type="entry name" value="NAD(P)-binding Rossmann-fold domains"/>
    <property type="match status" value="1"/>
</dbReference>
<dbReference type="Pfam" id="PF18317">
    <property type="entry name" value="SDH_C"/>
    <property type="match status" value="1"/>
</dbReference>
<dbReference type="Pfam" id="PF01488">
    <property type="entry name" value="Shikimate_DH"/>
    <property type="match status" value="1"/>
</dbReference>
<comment type="pathway">
    <text evidence="1 10">Metabolic intermediate biosynthesis; chorismate biosynthesis; chorismate from D-erythrose 4-phosphate and phosphoenolpyruvate: step 4/7.</text>
</comment>
<feature type="binding site" evidence="10">
    <location>
        <position position="69"/>
    </location>
    <ligand>
        <name>shikimate</name>
        <dbReference type="ChEBI" id="CHEBI:36208"/>
    </ligand>
</feature>
<organism evidence="14 15">
    <name type="scientific">Massiliimalia timonensis</name>
    <dbReference type="NCBI Taxonomy" id="1987501"/>
    <lineage>
        <taxon>Bacteria</taxon>
        <taxon>Bacillati</taxon>
        <taxon>Bacillota</taxon>
        <taxon>Clostridia</taxon>
        <taxon>Eubacteriales</taxon>
        <taxon>Oscillospiraceae</taxon>
        <taxon>Massiliimalia</taxon>
    </lineage>
</organism>
<evidence type="ECO:0000256" key="2">
    <source>
        <dbReference type="ARBA" id="ARBA00022605"/>
    </source>
</evidence>
<dbReference type="GO" id="GO:0009073">
    <property type="term" value="P:aromatic amino acid family biosynthetic process"/>
    <property type="evidence" value="ECO:0007669"/>
    <property type="project" value="UniProtKB-KW"/>
</dbReference>
<keyword evidence="5 10" id="KW-0057">Aromatic amino acid biosynthesis</keyword>
<dbReference type="InterPro" id="IPR036291">
    <property type="entry name" value="NAD(P)-bd_dom_sf"/>
</dbReference>
<feature type="binding site" evidence="10">
    <location>
        <position position="109"/>
    </location>
    <ligand>
        <name>shikimate</name>
        <dbReference type="ChEBI" id="CHEBI:36208"/>
    </ligand>
</feature>
<dbReference type="EC" id="1.1.1.25" evidence="10"/>
<dbReference type="FunFam" id="3.40.50.10860:FF:000004">
    <property type="entry name" value="Quinate/shikimate dehydrogenase"/>
    <property type="match status" value="1"/>
</dbReference>
<dbReference type="InterPro" id="IPR006151">
    <property type="entry name" value="Shikm_DH/Glu-tRNA_Rdtase"/>
</dbReference>
<feature type="binding site" evidence="10">
    <location>
        <position position="231"/>
    </location>
    <ligand>
        <name>NADP(+)</name>
        <dbReference type="ChEBI" id="CHEBI:58349"/>
    </ligand>
</feature>
<evidence type="ECO:0000256" key="3">
    <source>
        <dbReference type="ARBA" id="ARBA00022857"/>
    </source>
</evidence>
<dbReference type="GO" id="GO:0008652">
    <property type="term" value="P:amino acid biosynthetic process"/>
    <property type="evidence" value="ECO:0007669"/>
    <property type="project" value="UniProtKB-KW"/>
</dbReference>
<dbReference type="CDD" id="cd01065">
    <property type="entry name" value="NAD_bind_Shikimate_DH"/>
    <property type="match status" value="1"/>
</dbReference>
<comment type="subunit">
    <text evidence="10">Homodimer.</text>
</comment>
<dbReference type="GO" id="GO:0030266">
    <property type="term" value="F:quinate 3-dehydrogenase (NAD+) activity"/>
    <property type="evidence" value="ECO:0007669"/>
    <property type="project" value="UniProtKB-EC"/>
</dbReference>
<feature type="binding site" evidence="10">
    <location>
        <position position="94"/>
    </location>
    <ligand>
        <name>shikimate</name>
        <dbReference type="ChEBI" id="CHEBI:36208"/>
    </ligand>
</feature>
<dbReference type="GO" id="GO:0050661">
    <property type="term" value="F:NADP binding"/>
    <property type="evidence" value="ECO:0007669"/>
    <property type="project" value="InterPro"/>
</dbReference>
<dbReference type="PANTHER" id="PTHR21089:SF1">
    <property type="entry name" value="BIFUNCTIONAL 3-DEHYDROQUINATE DEHYDRATASE_SHIKIMATE DEHYDROGENASE, CHLOROPLASTIC"/>
    <property type="match status" value="1"/>
</dbReference>
<keyword evidence="4 10" id="KW-0560">Oxidoreductase</keyword>
<evidence type="ECO:0000259" key="12">
    <source>
        <dbReference type="Pfam" id="PF08501"/>
    </source>
</evidence>
<dbReference type="Gene3D" id="3.40.50.720">
    <property type="entry name" value="NAD(P)-binding Rossmann-like Domain"/>
    <property type="match status" value="1"/>
</dbReference>
<comment type="catalytic activity">
    <reaction evidence="7">
        <text>L-quinate + NAD(+) = 3-dehydroquinate + NADH + H(+)</text>
        <dbReference type="Rhea" id="RHEA:22364"/>
        <dbReference type="ChEBI" id="CHEBI:15378"/>
        <dbReference type="ChEBI" id="CHEBI:29751"/>
        <dbReference type="ChEBI" id="CHEBI:32364"/>
        <dbReference type="ChEBI" id="CHEBI:57540"/>
        <dbReference type="ChEBI" id="CHEBI:57945"/>
        <dbReference type="EC" id="1.1.1.24"/>
    </reaction>
</comment>
<keyword evidence="2 10" id="KW-0028">Amino-acid biosynthesis</keyword>
<dbReference type="FunFam" id="3.40.50.720:FF:000086">
    <property type="entry name" value="Quinate/shikimate dehydrogenase"/>
    <property type="match status" value="1"/>
</dbReference>
<name>A0A8J6TQG6_9FIRM</name>
<dbReference type="OrthoDB" id="9792692at2"/>
<feature type="domain" description="Shikimate dehydrogenase substrate binding N-terminal" evidence="12">
    <location>
        <begin position="14"/>
        <end position="96"/>
    </location>
</feature>
<dbReference type="NCBIfam" id="NF001319">
    <property type="entry name" value="PRK00258.3-3"/>
    <property type="match status" value="1"/>
</dbReference>
<evidence type="ECO:0000256" key="1">
    <source>
        <dbReference type="ARBA" id="ARBA00004871"/>
    </source>
</evidence>
<comment type="pathway">
    <text evidence="9">Aromatic compound metabolism; 3,4-dihydroxybenzoate biosynthesis; 3-dehydroquinate from D-quinate (NAD(+) route).</text>
</comment>
<dbReference type="GO" id="GO:0019632">
    <property type="term" value="P:shikimate metabolic process"/>
    <property type="evidence" value="ECO:0007669"/>
    <property type="project" value="InterPro"/>
</dbReference>
<comment type="catalytic activity">
    <reaction evidence="8">
        <text>shikimate + NAD(+) = 3-dehydroshikimate + NADH + H(+)</text>
        <dbReference type="Rhea" id="RHEA:17741"/>
        <dbReference type="ChEBI" id="CHEBI:15378"/>
        <dbReference type="ChEBI" id="CHEBI:16630"/>
        <dbReference type="ChEBI" id="CHEBI:36208"/>
        <dbReference type="ChEBI" id="CHEBI:57540"/>
        <dbReference type="ChEBI" id="CHEBI:57945"/>
    </reaction>
</comment>
<feature type="domain" description="Quinate/shikimate 5-dehydrogenase/glutamyl-tRNA reductase" evidence="11">
    <location>
        <begin position="122"/>
        <end position="203"/>
    </location>
</feature>
<feature type="binding site" evidence="10">
    <location>
        <begin position="22"/>
        <end position="24"/>
    </location>
    <ligand>
        <name>shikimate</name>
        <dbReference type="ChEBI" id="CHEBI:36208"/>
    </ligand>
</feature>
<feature type="active site" description="Proton acceptor" evidence="10">
    <location>
        <position position="73"/>
    </location>
</feature>
<dbReference type="InterPro" id="IPR046346">
    <property type="entry name" value="Aminoacid_DH-like_N_sf"/>
</dbReference>
<sequence>MEQRITGSTVLLGLFGSPVKHSVSPMMHNLSFKALGLDYAYLAFEVGSGEVPQAIAALKAFRMRGANVTMPCKTAVVPLMDRLTPAAQMVGAVNTIINDEGILTGHITDGEGYLRSLREEGFEISGKKVVLLGAGGAATAICAQAALDGAAQITVFNRNEERARNMVSRIEGKTNCTLEVFPLNDREALKYSLDKSELLINATQVGMKPMEGQSPIPDQSFLHRELFVSDVIYQPRETLLLQMAKETGCRTMNGLGMVLYQGAASFEKWTGKPMPVELVKKALFPEK</sequence>
<dbReference type="Proteomes" id="UP000632659">
    <property type="component" value="Unassembled WGS sequence"/>
</dbReference>
<keyword evidence="3 10" id="KW-0521">NADP</keyword>
<dbReference type="PANTHER" id="PTHR21089">
    <property type="entry name" value="SHIKIMATE DEHYDROGENASE"/>
    <property type="match status" value="1"/>
</dbReference>
<feature type="binding site" evidence="10">
    <location>
        <position position="233"/>
    </location>
    <ligand>
        <name>shikimate</name>
        <dbReference type="ChEBI" id="CHEBI:36208"/>
    </ligand>
</feature>
<dbReference type="InterPro" id="IPR011342">
    <property type="entry name" value="Shikimate_DH"/>
</dbReference>
<evidence type="ECO:0000313" key="15">
    <source>
        <dbReference type="Proteomes" id="UP000632659"/>
    </source>
</evidence>
<evidence type="ECO:0000256" key="9">
    <source>
        <dbReference type="ARBA" id="ARBA00060613"/>
    </source>
</evidence>
<dbReference type="AlphaFoldDB" id="A0A8J6TQG6"/>
<evidence type="ECO:0000256" key="5">
    <source>
        <dbReference type="ARBA" id="ARBA00023141"/>
    </source>
</evidence>
<dbReference type="InterPro" id="IPR013708">
    <property type="entry name" value="Shikimate_DH-bd_N"/>
</dbReference>
<dbReference type="RefSeq" id="WP_093988845.1">
    <property type="nucleotide sequence ID" value="NZ_FYDD01000003.1"/>
</dbReference>
<evidence type="ECO:0000256" key="6">
    <source>
        <dbReference type="ARBA" id="ARBA00049442"/>
    </source>
</evidence>
<feature type="binding site" evidence="10">
    <location>
        <position position="254"/>
    </location>
    <ligand>
        <name>NADP(+)</name>
        <dbReference type="ChEBI" id="CHEBI:58349"/>
    </ligand>
</feature>
<proteinExistence type="inferred from homology"/>
<evidence type="ECO:0000256" key="8">
    <source>
        <dbReference type="ARBA" id="ARBA00052329"/>
    </source>
</evidence>
<protein>
    <recommendedName>
        <fullName evidence="10">Shikimate dehydrogenase (NADP(+))</fullName>
        <shortName evidence="10">SDH</shortName>
        <ecNumber evidence="10">1.1.1.25</ecNumber>
    </recommendedName>
</protein>
<comment type="similarity">
    <text evidence="10">Belongs to the shikimate dehydrogenase family.</text>
</comment>
<comment type="catalytic activity">
    <reaction evidence="6 10">
        <text>shikimate + NADP(+) = 3-dehydroshikimate + NADPH + H(+)</text>
        <dbReference type="Rhea" id="RHEA:17737"/>
        <dbReference type="ChEBI" id="CHEBI:15378"/>
        <dbReference type="ChEBI" id="CHEBI:16630"/>
        <dbReference type="ChEBI" id="CHEBI:36208"/>
        <dbReference type="ChEBI" id="CHEBI:57783"/>
        <dbReference type="ChEBI" id="CHEBI:58349"/>
        <dbReference type="EC" id="1.1.1.25"/>
    </reaction>
</comment>
<dbReference type="Gene3D" id="3.40.50.10860">
    <property type="entry name" value="Leucine Dehydrogenase, chain A, domain 1"/>
    <property type="match status" value="1"/>
</dbReference>
<evidence type="ECO:0000259" key="13">
    <source>
        <dbReference type="Pfam" id="PF18317"/>
    </source>
</evidence>
<dbReference type="GO" id="GO:0009423">
    <property type="term" value="P:chorismate biosynthetic process"/>
    <property type="evidence" value="ECO:0007669"/>
    <property type="project" value="UniProtKB-UniRule"/>
</dbReference>
<reference evidence="14" key="1">
    <citation type="submission" date="2020-08" db="EMBL/GenBank/DDBJ databases">
        <title>Genome public.</title>
        <authorList>
            <person name="Liu C."/>
            <person name="Sun Q."/>
        </authorList>
    </citation>
    <scope>NUCLEOTIDE SEQUENCE</scope>
    <source>
        <strain evidence="14">NSJ-15</strain>
    </source>
</reference>
<dbReference type="SUPFAM" id="SSF53223">
    <property type="entry name" value="Aminoacid dehydrogenase-like, N-terminal domain"/>
    <property type="match status" value="1"/>
</dbReference>
<dbReference type="Pfam" id="PF08501">
    <property type="entry name" value="Shikimate_dh_N"/>
    <property type="match status" value="1"/>
</dbReference>
<comment type="caution">
    <text evidence="10">Lacks conserved residue(s) required for the propagation of feature annotation.</text>
</comment>
<dbReference type="InterPro" id="IPR041121">
    <property type="entry name" value="SDH_C"/>
</dbReference>
<comment type="function">
    <text evidence="10">Involved in the biosynthesis of the chorismate, which leads to the biosynthesis of aromatic amino acids. Catalyzes the reversible NADPH linked reduction of 3-dehydroshikimate (DHSA) to yield shikimate (SA).</text>
</comment>
<dbReference type="InterPro" id="IPR022893">
    <property type="entry name" value="Shikimate_DH_fam"/>
</dbReference>
<dbReference type="NCBIfam" id="TIGR00507">
    <property type="entry name" value="aroE"/>
    <property type="match status" value="1"/>
</dbReference>
<evidence type="ECO:0000256" key="7">
    <source>
        <dbReference type="ARBA" id="ARBA00051639"/>
    </source>
</evidence>
<evidence type="ECO:0000256" key="4">
    <source>
        <dbReference type="ARBA" id="ARBA00023002"/>
    </source>
</evidence>
<comment type="caution">
    <text evidence="14">The sequence shown here is derived from an EMBL/GenBank/DDBJ whole genome shotgun (WGS) entry which is preliminary data.</text>
</comment>
<dbReference type="HAMAP" id="MF_00222">
    <property type="entry name" value="Shikimate_DH_AroE"/>
    <property type="match status" value="1"/>
</dbReference>